<comment type="caution">
    <text evidence="3">The sequence shown here is derived from an EMBL/GenBank/DDBJ whole genome shotgun (WGS) entry which is preliminary data.</text>
</comment>
<name>A0A5M9N4V2_9EURO</name>
<keyword evidence="2" id="KW-0472">Membrane</keyword>
<keyword evidence="2" id="KW-0812">Transmembrane</keyword>
<sequence>MPCCVVGDYCLSDNICSYTHTLIGGSGYYSAGCSANAEDFGDTENVSVCAERCAGTRYPDIVYDTDNDIWKCCSAGKEPNCQAPSNESFSALAPSDLQTYWFAGMTTSIPSSTATSATVRTTSPITTTALSSPPDRATQSPATSSLPTGARAGIGVGVAAGAIFLIAVGIYIVLRKRQEAKTKVYQSTIQAANPSELSAARNHQELDSTNKHTSPQPRHELE</sequence>
<proteinExistence type="predicted"/>
<dbReference type="Proteomes" id="UP000324241">
    <property type="component" value="Unassembled WGS sequence"/>
</dbReference>
<feature type="region of interest" description="Disordered" evidence="1">
    <location>
        <begin position="195"/>
        <end position="222"/>
    </location>
</feature>
<evidence type="ECO:0000256" key="2">
    <source>
        <dbReference type="SAM" id="Phobius"/>
    </source>
</evidence>
<protein>
    <recommendedName>
        <fullName evidence="5">WSC domain-containing protein</fullName>
    </recommendedName>
</protein>
<feature type="transmembrane region" description="Helical" evidence="2">
    <location>
        <begin position="152"/>
        <end position="174"/>
    </location>
</feature>
<dbReference type="GeneID" id="54324347"/>
<feature type="compositionally biased region" description="Polar residues" evidence="1">
    <location>
        <begin position="124"/>
        <end position="147"/>
    </location>
</feature>
<accession>A0A5M9N4V2</accession>
<dbReference type="EMBL" id="QUQM01000002">
    <property type="protein sequence ID" value="KAA8652740.1"/>
    <property type="molecule type" value="Genomic_DNA"/>
</dbReference>
<feature type="region of interest" description="Disordered" evidence="1">
    <location>
        <begin position="113"/>
        <end position="149"/>
    </location>
</feature>
<evidence type="ECO:0008006" key="5">
    <source>
        <dbReference type="Google" id="ProtNLM"/>
    </source>
</evidence>
<gene>
    <name evidence="3" type="ORF">ATNIH1004_001645</name>
</gene>
<evidence type="ECO:0000313" key="4">
    <source>
        <dbReference type="Proteomes" id="UP000324241"/>
    </source>
</evidence>
<dbReference type="RefSeq" id="XP_033432101.1">
    <property type="nucleotide sequence ID" value="XM_033566344.1"/>
</dbReference>
<dbReference type="VEuPathDB" id="FungiDB:EYZ11_010912"/>
<reference evidence="3 4" key="1">
    <citation type="submission" date="2019-08" db="EMBL/GenBank/DDBJ databases">
        <title>The genome sequence of a newly discovered highly antifungal drug resistant Aspergillus species, Aspergillus tanneri NIH 1004.</title>
        <authorList>
            <person name="Mounaud S."/>
            <person name="Singh I."/>
            <person name="Joardar V."/>
            <person name="Pakala S."/>
            <person name="Pakala S."/>
            <person name="Venepally P."/>
            <person name="Chung J.K."/>
            <person name="Losada L."/>
            <person name="Nierman W.C."/>
        </authorList>
    </citation>
    <scope>NUCLEOTIDE SEQUENCE [LARGE SCALE GENOMIC DNA]</scope>
    <source>
        <strain evidence="3 4">NIH1004</strain>
    </source>
</reference>
<organism evidence="3 4">
    <name type="scientific">Aspergillus tanneri</name>
    <dbReference type="NCBI Taxonomy" id="1220188"/>
    <lineage>
        <taxon>Eukaryota</taxon>
        <taxon>Fungi</taxon>
        <taxon>Dikarya</taxon>
        <taxon>Ascomycota</taxon>
        <taxon>Pezizomycotina</taxon>
        <taxon>Eurotiomycetes</taxon>
        <taxon>Eurotiomycetidae</taxon>
        <taxon>Eurotiales</taxon>
        <taxon>Aspergillaceae</taxon>
        <taxon>Aspergillus</taxon>
        <taxon>Aspergillus subgen. Circumdati</taxon>
    </lineage>
</organism>
<dbReference type="OrthoDB" id="5215637at2759"/>
<evidence type="ECO:0000256" key="1">
    <source>
        <dbReference type="SAM" id="MobiDB-lite"/>
    </source>
</evidence>
<dbReference type="AlphaFoldDB" id="A0A5M9N4V2"/>
<evidence type="ECO:0000313" key="3">
    <source>
        <dbReference type="EMBL" id="KAA8652740.1"/>
    </source>
</evidence>
<keyword evidence="2" id="KW-1133">Transmembrane helix</keyword>
<feature type="compositionally biased region" description="Low complexity" evidence="1">
    <location>
        <begin position="113"/>
        <end position="123"/>
    </location>
</feature>